<organism evidence="2 3">
    <name type="scientific">Elysia marginata</name>
    <dbReference type="NCBI Taxonomy" id="1093978"/>
    <lineage>
        <taxon>Eukaryota</taxon>
        <taxon>Metazoa</taxon>
        <taxon>Spiralia</taxon>
        <taxon>Lophotrochozoa</taxon>
        <taxon>Mollusca</taxon>
        <taxon>Gastropoda</taxon>
        <taxon>Heterobranchia</taxon>
        <taxon>Euthyneura</taxon>
        <taxon>Panpulmonata</taxon>
        <taxon>Sacoglossa</taxon>
        <taxon>Placobranchoidea</taxon>
        <taxon>Plakobranchidae</taxon>
        <taxon>Elysia</taxon>
    </lineage>
</organism>
<dbReference type="AlphaFoldDB" id="A0AAV4INL4"/>
<evidence type="ECO:0000313" key="2">
    <source>
        <dbReference type="EMBL" id="GFS11700.1"/>
    </source>
</evidence>
<keyword evidence="3" id="KW-1185">Reference proteome</keyword>
<reference evidence="2 3" key="1">
    <citation type="journal article" date="2021" name="Elife">
        <title>Chloroplast acquisition without the gene transfer in kleptoplastic sea slugs, Plakobranchus ocellatus.</title>
        <authorList>
            <person name="Maeda T."/>
            <person name="Takahashi S."/>
            <person name="Yoshida T."/>
            <person name="Shimamura S."/>
            <person name="Takaki Y."/>
            <person name="Nagai Y."/>
            <person name="Toyoda A."/>
            <person name="Suzuki Y."/>
            <person name="Arimoto A."/>
            <person name="Ishii H."/>
            <person name="Satoh N."/>
            <person name="Nishiyama T."/>
            <person name="Hasebe M."/>
            <person name="Maruyama T."/>
            <person name="Minagawa J."/>
            <person name="Obokata J."/>
            <person name="Shigenobu S."/>
        </authorList>
    </citation>
    <scope>NUCLEOTIDE SEQUENCE [LARGE SCALE GENOMIC DNA]</scope>
</reference>
<keyword evidence="1" id="KW-0732">Signal</keyword>
<feature type="signal peptide" evidence="1">
    <location>
        <begin position="1"/>
        <end position="28"/>
    </location>
</feature>
<comment type="caution">
    <text evidence="2">The sequence shown here is derived from an EMBL/GenBank/DDBJ whole genome shotgun (WGS) entry which is preliminary data.</text>
</comment>
<proteinExistence type="predicted"/>
<dbReference type="EMBL" id="BMAT01002688">
    <property type="protein sequence ID" value="GFS11700.1"/>
    <property type="molecule type" value="Genomic_DNA"/>
</dbReference>
<feature type="chain" id="PRO_5043371669" evidence="1">
    <location>
        <begin position="29"/>
        <end position="81"/>
    </location>
</feature>
<name>A0AAV4INL4_9GAST</name>
<sequence length="81" mass="8562">MERIAFNIKVLKQLIGFILLFGTGPVRSMSDGGSSADMSRVLSTILEGHKPSVLPRVNQSGPVNVQIGMGVMAVVNLVGPQ</sequence>
<gene>
    <name evidence="2" type="ORF">ElyMa_001353400</name>
</gene>
<accession>A0AAV4INL4</accession>
<evidence type="ECO:0000313" key="3">
    <source>
        <dbReference type="Proteomes" id="UP000762676"/>
    </source>
</evidence>
<evidence type="ECO:0000256" key="1">
    <source>
        <dbReference type="SAM" id="SignalP"/>
    </source>
</evidence>
<dbReference type="Proteomes" id="UP000762676">
    <property type="component" value="Unassembled WGS sequence"/>
</dbReference>
<protein>
    <submittedName>
        <fullName evidence="2">Uncharacterized protein</fullName>
    </submittedName>
</protein>